<dbReference type="InParanoid" id="A0A0R0EJA2"/>
<keyword evidence="1" id="KW-0175">Coiled coil</keyword>
<keyword evidence="4" id="KW-1185">Reference proteome</keyword>
<dbReference type="Gramene" id="KRG90122">
    <property type="protein sequence ID" value="KRG90122"/>
    <property type="gene ID" value="GLYMA_20G069400"/>
</dbReference>
<evidence type="ECO:0000313" key="4">
    <source>
        <dbReference type="Proteomes" id="UP000008827"/>
    </source>
</evidence>
<protein>
    <submittedName>
        <fullName evidence="2 3">Uncharacterized protein</fullName>
    </submittedName>
</protein>
<feature type="coiled-coil region" evidence="1">
    <location>
        <begin position="48"/>
        <end position="103"/>
    </location>
</feature>
<dbReference type="AlphaFoldDB" id="A0A0R0EJA2"/>
<reference evidence="2" key="3">
    <citation type="submission" date="2018-07" db="EMBL/GenBank/DDBJ databases">
        <title>WGS assembly of Glycine max.</title>
        <authorList>
            <person name="Schmutz J."/>
            <person name="Cannon S."/>
            <person name="Schlueter J."/>
            <person name="Ma J."/>
            <person name="Mitros T."/>
            <person name="Nelson W."/>
            <person name="Hyten D."/>
            <person name="Song Q."/>
            <person name="Thelen J."/>
            <person name="Cheng J."/>
            <person name="Xu D."/>
            <person name="Hellsten U."/>
            <person name="May G."/>
            <person name="Yu Y."/>
            <person name="Sakurai T."/>
            <person name="Umezawa T."/>
            <person name="Bhattacharyya M."/>
            <person name="Sandhu D."/>
            <person name="Valliyodan B."/>
            <person name="Lindquist E."/>
            <person name="Peto M."/>
            <person name="Grant D."/>
            <person name="Shu S."/>
            <person name="Goodstein D."/>
            <person name="Barry K."/>
            <person name="Futrell-Griggs M."/>
            <person name="Abernathy B."/>
            <person name="Du J."/>
            <person name="Tian Z."/>
            <person name="Zhu L."/>
            <person name="Gill N."/>
            <person name="Joshi T."/>
            <person name="Libault M."/>
            <person name="Sethuraman A."/>
            <person name="Zhang X."/>
            <person name="Shinozaki K."/>
            <person name="Nguyen H."/>
            <person name="Wing R."/>
            <person name="Cregan P."/>
            <person name="Specht J."/>
            <person name="Grimwood J."/>
            <person name="Rokhsar D."/>
            <person name="Stacey G."/>
            <person name="Shoemaker R."/>
            <person name="Jackson S."/>
        </authorList>
    </citation>
    <scope>NUCLEOTIDE SEQUENCE</scope>
    <source>
        <tissue evidence="2">Callus</tissue>
    </source>
</reference>
<proteinExistence type="predicted"/>
<dbReference type="SMR" id="A0A0R0EJA2"/>
<evidence type="ECO:0000313" key="3">
    <source>
        <dbReference type="EnsemblPlants" id="KRG90122"/>
    </source>
</evidence>
<dbReference type="EnsemblPlants" id="KRG90122">
    <property type="protein sequence ID" value="KRG90122"/>
    <property type="gene ID" value="GLYMA_20G069400"/>
</dbReference>
<dbReference type="EMBL" id="CM000853">
    <property type="protein sequence ID" value="KRG90122.1"/>
    <property type="molecule type" value="Genomic_DNA"/>
</dbReference>
<dbReference type="Proteomes" id="UP000008827">
    <property type="component" value="Chromosome 20"/>
</dbReference>
<name>A0A0R0EJA2_SOYBN</name>
<reference evidence="2 3" key="1">
    <citation type="journal article" date="2010" name="Nature">
        <title>Genome sequence of the palaeopolyploid soybean.</title>
        <authorList>
            <person name="Schmutz J."/>
            <person name="Cannon S.B."/>
            <person name="Schlueter J."/>
            <person name="Ma J."/>
            <person name="Mitros T."/>
            <person name="Nelson W."/>
            <person name="Hyten D.L."/>
            <person name="Song Q."/>
            <person name="Thelen J.J."/>
            <person name="Cheng J."/>
            <person name="Xu D."/>
            <person name="Hellsten U."/>
            <person name="May G.D."/>
            <person name="Yu Y."/>
            <person name="Sakurai T."/>
            <person name="Umezawa T."/>
            <person name="Bhattacharyya M.K."/>
            <person name="Sandhu D."/>
            <person name="Valliyodan B."/>
            <person name="Lindquist E."/>
            <person name="Peto M."/>
            <person name="Grant D."/>
            <person name="Shu S."/>
            <person name="Goodstein D."/>
            <person name="Barry K."/>
            <person name="Futrell-Griggs M."/>
            <person name="Abernathy B."/>
            <person name="Du J."/>
            <person name="Tian Z."/>
            <person name="Zhu L."/>
            <person name="Gill N."/>
            <person name="Joshi T."/>
            <person name="Libault M."/>
            <person name="Sethuraman A."/>
            <person name="Zhang X.-C."/>
            <person name="Shinozaki K."/>
            <person name="Nguyen H.T."/>
            <person name="Wing R.A."/>
            <person name="Cregan P."/>
            <person name="Specht J."/>
            <person name="Grimwood J."/>
            <person name="Rokhsar D."/>
            <person name="Stacey G."/>
            <person name="Shoemaker R.C."/>
            <person name="Jackson S.A."/>
        </authorList>
    </citation>
    <scope>NUCLEOTIDE SEQUENCE</scope>
    <source>
        <strain evidence="3">cv. Williams 82</strain>
        <tissue evidence="2">Callus</tissue>
    </source>
</reference>
<organism evidence="2">
    <name type="scientific">Glycine max</name>
    <name type="common">Soybean</name>
    <name type="synonym">Glycine hispida</name>
    <dbReference type="NCBI Taxonomy" id="3847"/>
    <lineage>
        <taxon>Eukaryota</taxon>
        <taxon>Viridiplantae</taxon>
        <taxon>Streptophyta</taxon>
        <taxon>Embryophyta</taxon>
        <taxon>Tracheophyta</taxon>
        <taxon>Spermatophyta</taxon>
        <taxon>Magnoliopsida</taxon>
        <taxon>eudicotyledons</taxon>
        <taxon>Gunneridae</taxon>
        <taxon>Pentapetalae</taxon>
        <taxon>rosids</taxon>
        <taxon>fabids</taxon>
        <taxon>Fabales</taxon>
        <taxon>Fabaceae</taxon>
        <taxon>Papilionoideae</taxon>
        <taxon>50 kb inversion clade</taxon>
        <taxon>NPAAA clade</taxon>
        <taxon>indigoferoid/millettioid clade</taxon>
        <taxon>Phaseoleae</taxon>
        <taxon>Glycine</taxon>
        <taxon>Glycine subgen. Soja</taxon>
    </lineage>
</organism>
<evidence type="ECO:0000313" key="2">
    <source>
        <dbReference type="EMBL" id="KRG90122.1"/>
    </source>
</evidence>
<gene>
    <name evidence="2" type="ORF">GLYMA_20G069400</name>
</gene>
<accession>A0A0R0EJA2</accession>
<sequence>MKLQCWKDAAGGKTRGRCYGTEDLASNIRRGVSCLTQETLLDPHTSHAHQHSAEAKALRQQVQQAIERADVATTGLVEANQRYALLEEQMQLMQEQLQMVLDRRSRGS</sequence>
<reference evidence="3" key="2">
    <citation type="submission" date="2018-02" db="UniProtKB">
        <authorList>
            <consortium name="EnsemblPlants"/>
        </authorList>
    </citation>
    <scope>IDENTIFICATION</scope>
    <source>
        <strain evidence="3">Williams 82</strain>
    </source>
</reference>
<evidence type="ECO:0000256" key="1">
    <source>
        <dbReference type="SAM" id="Coils"/>
    </source>
</evidence>